<dbReference type="InterPro" id="IPR050128">
    <property type="entry name" value="Sulfate_adenylyltrnsfr_sub2"/>
</dbReference>
<evidence type="ECO:0000313" key="2">
    <source>
        <dbReference type="EMBL" id="OZI17966.1"/>
    </source>
</evidence>
<accession>A0A261QZ06</accession>
<dbReference type="Gene3D" id="3.40.50.620">
    <property type="entry name" value="HUPs"/>
    <property type="match status" value="1"/>
</dbReference>
<organism evidence="2 3">
    <name type="scientific">Bordetella genomosp. 7</name>
    <dbReference type="NCBI Taxonomy" id="1416805"/>
    <lineage>
        <taxon>Bacteria</taxon>
        <taxon>Pseudomonadati</taxon>
        <taxon>Pseudomonadota</taxon>
        <taxon>Betaproteobacteria</taxon>
        <taxon>Burkholderiales</taxon>
        <taxon>Alcaligenaceae</taxon>
        <taxon>Bordetella</taxon>
    </lineage>
</organism>
<evidence type="ECO:0000259" key="1">
    <source>
        <dbReference type="Pfam" id="PF01507"/>
    </source>
</evidence>
<dbReference type="SUPFAM" id="SSF52402">
    <property type="entry name" value="Adenine nucleotide alpha hydrolases-like"/>
    <property type="match status" value="1"/>
</dbReference>
<dbReference type="InterPro" id="IPR002500">
    <property type="entry name" value="PAPS_reduct_dom"/>
</dbReference>
<sequence>MAELPKLQVSFSGGRSSALMAYLVKKHWSNLYELRFVFCNTSFEDPRTLDFVDAVDREFGLNLVWLEAVANHDERKSSGHRVVTYQTAARNGEVFRDIVAKYGLPNRTFKLCNRELKLNAMKSYMRSIGWTGYYSAVGIRADEPRRVSPSADSARILYPLVHTWPVDKQDVLEFFEQFDWDLAIPEHLGNCRACFQKSDRKLAAVYRDDPAAFDFVGQLERDFEHVGPNNRPGPRRWFRLERTSADMRSSFDLADGNILPYDDTSGSCSESCEAFQTELALEFI</sequence>
<evidence type="ECO:0000313" key="3">
    <source>
        <dbReference type="Proteomes" id="UP000216947"/>
    </source>
</evidence>
<comment type="caution">
    <text evidence="2">The sequence shown here is derived from an EMBL/GenBank/DDBJ whole genome shotgun (WGS) entry which is preliminary data.</text>
</comment>
<gene>
    <name evidence="2" type="ORF">CAL19_12870</name>
</gene>
<name>A0A261QZ06_9BORD</name>
<dbReference type="PANTHER" id="PTHR43196">
    <property type="entry name" value="SULFATE ADENYLYLTRANSFERASE SUBUNIT 2"/>
    <property type="match status" value="1"/>
</dbReference>
<dbReference type="Pfam" id="PF01507">
    <property type="entry name" value="PAPS_reduct"/>
    <property type="match status" value="1"/>
</dbReference>
<dbReference type="EMBL" id="NEVK01000006">
    <property type="protein sequence ID" value="OZI17966.1"/>
    <property type="molecule type" value="Genomic_DNA"/>
</dbReference>
<protein>
    <recommendedName>
        <fullName evidence="1">Phosphoadenosine phosphosulphate reductase domain-containing protein</fullName>
    </recommendedName>
</protein>
<dbReference type="RefSeq" id="WP_094796989.1">
    <property type="nucleotide sequence ID" value="NZ_NEVK01000006.1"/>
</dbReference>
<proteinExistence type="predicted"/>
<feature type="domain" description="Phosphoadenosine phosphosulphate reductase" evidence="1">
    <location>
        <begin position="7"/>
        <end position="144"/>
    </location>
</feature>
<keyword evidence="3" id="KW-1185">Reference proteome</keyword>
<reference evidence="3" key="1">
    <citation type="submission" date="2017-05" db="EMBL/GenBank/DDBJ databases">
        <title>Complete and WGS of Bordetella genogroups.</title>
        <authorList>
            <person name="Spilker T."/>
            <person name="Lipuma J."/>
        </authorList>
    </citation>
    <scope>NUCLEOTIDE SEQUENCE [LARGE SCALE GENOMIC DNA]</scope>
    <source>
        <strain evidence="3">AU18089</strain>
    </source>
</reference>
<dbReference type="GO" id="GO:0003824">
    <property type="term" value="F:catalytic activity"/>
    <property type="evidence" value="ECO:0007669"/>
    <property type="project" value="InterPro"/>
</dbReference>
<dbReference type="PANTHER" id="PTHR43196:SF2">
    <property type="entry name" value="PHOSPHOADENOSINE PHOSPHOSULFATE REDUCTASE"/>
    <property type="match status" value="1"/>
</dbReference>
<dbReference type="AlphaFoldDB" id="A0A261QZ06"/>
<dbReference type="Proteomes" id="UP000216947">
    <property type="component" value="Unassembled WGS sequence"/>
</dbReference>
<dbReference type="InterPro" id="IPR014729">
    <property type="entry name" value="Rossmann-like_a/b/a_fold"/>
</dbReference>